<dbReference type="PANTHER" id="PTHR16212">
    <property type="entry name" value="FOCADHESIN FAMILY MEMBER"/>
    <property type="match status" value="1"/>
</dbReference>
<feature type="compositionally biased region" description="Polar residues" evidence="1">
    <location>
        <begin position="200"/>
        <end position="210"/>
    </location>
</feature>
<gene>
    <name evidence="2" type="primary">focad</name>
</gene>
<feature type="compositionally biased region" description="Basic and acidic residues" evidence="1">
    <location>
        <begin position="211"/>
        <end position="227"/>
    </location>
</feature>
<reference evidence="2" key="1">
    <citation type="journal article" date="2010" name="Science">
        <title>The genome of the Western clawed frog Xenopus tropicalis.</title>
        <authorList>
            <person name="Hellsten U."/>
            <person name="Harland R.M."/>
            <person name="Gilchrist M.J."/>
            <person name="Hendrix D."/>
            <person name="Jurka J."/>
            <person name="Kapitonov V."/>
            <person name="Ovcharenko I."/>
            <person name="Putnam N.H."/>
            <person name="Shu S."/>
            <person name="Taher L."/>
            <person name="Blitz I.L."/>
            <person name="Blumberg B."/>
            <person name="Dichmann D.S."/>
            <person name="Dubchak I."/>
            <person name="Amaya E."/>
            <person name="Detter J.C."/>
            <person name="Fletcher R."/>
            <person name="Gerhard D.S."/>
            <person name="Goodstein D."/>
            <person name="Graves T."/>
            <person name="Grigoriev I.V."/>
            <person name="Grimwood J."/>
            <person name="Kawashima T."/>
            <person name="Lindquist E."/>
            <person name="Lucas S.M."/>
            <person name="Mead P.E."/>
            <person name="Mitros T."/>
            <person name="Ogino H."/>
            <person name="Ohta Y."/>
            <person name="Poliakov A.V."/>
            <person name="Pollet N."/>
            <person name="Robert J."/>
            <person name="Salamov A."/>
            <person name="Sater A.K."/>
            <person name="Schmutz J."/>
            <person name="Terry A."/>
            <person name="Vize P.D."/>
            <person name="Warren W.C."/>
            <person name="Wells D."/>
            <person name="Wills A."/>
            <person name="Wilson R.K."/>
            <person name="Zimmerman L.B."/>
            <person name="Zorn A.M."/>
            <person name="Grainger R."/>
            <person name="Grammer T."/>
            <person name="Khokha M.K."/>
            <person name="Richardson P.M."/>
            <person name="Rokhsar D.S."/>
        </authorList>
    </citation>
    <scope>NUCLEOTIDE SEQUENCE [LARGE SCALE GENOMIC DNA]</scope>
    <source>
        <strain evidence="2">Nigerian</strain>
    </source>
</reference>
<dbReference type="STRING" id="8364.ENSXETP00000033801"/>
<sequence>MATPFTETSVQHACFPKMSEDLKKRLEFPNSLIQTQAVTQLIASVLKENVSLGKIKQSSNQTPALNILWEKCCSNNVVVRTACCEALVLLVEQDHADFDYVLNGILNLIPSAGTVQGLLKCVWRLLYTQARNAEKDGEHKDLGIYKIWNPPHPFISILENRPDCWPALLQQISTLPQLCHERRSPRMRRSVRMHSRRTSASPGFTSVQKKSTGDRLVDRDRRGHPLL</sequence>
<feature type="region of interest" description="Disordered" evidence="1">
    <location>
        <begin position="183"/>
        <end position="227"/>
    </location>
</feature>
<organism evidence="2">
    <name type="scientific">Xenopus tropicalis</name>
    <name type="common">Western clawed frog</name>
    <name type="synonym">Silurana tropicalis</name>
    <dbReference type="NCBI Taxonomy" id="8364"/>
    <lineage>
        <taxon>Eukaryota</taxon>
        <taxon>Metazoa</taxon>
        <taxon>Chordata</taxon>
        <taxon>Craniata</taxon>
        <taxon>Vertebrata</taxon>
        <taxon>Euteleostomi</taxon>
        <taxon>Amphibia</taxon>
        <taxon>Batrachia</taxon>
        <taxon>Anura</taxon>
        <taxon>Pipoidea</taxon>
        <taxon>Pipidae</taxon>
        <taxon>Xenopodinae</taxon>
        <taxon>Xenopus</taxon>
        <taxon>Silurana</taxon>
    </lineage>
</organism>
<evidence type="ECO:0000313" key="2">
    <source>
        <dbReference type="Ensembl" id="ENSXETP00000033801"/>
    </source>
</evidence>
<dbReference type="Ensembl" id="ENSXETT00000033801">
    <property type="protein sequence ID" value="ENSXETP00000033801"/>
    <property type="gene ID" value="ENSXETG00000015484"/>
</dbReference>
<dbReference type="Bgee" id="ENSXETG00000015484">
    <property type="expression patterns" value="Expressed in ovary and 12 other cell types or tissues"/>
</dbReference>
<dbReference type="GeneTree" id="ENSGT00390000004438"/>
<dbReference type="GO" id="GO:0060147">
    <property type="term" value="P:regulation of post-transcriptional gene silencing"/>
    <property type="evidence" value="ECO:0007669"/>
    <property type="project" value="InterPro"/>
</dbReference>
<name>F6Z9W9_XENTR</name>
<dbReference type="PANTHER" id="PTHR16212:SF4">
    <property type="entry name" value="FOCADHESIN"/>
    <property type="match status" value="1"/>
</dbReference>
<protein>
    <submittedName>
        <fullName evidence="2">Focadhesin</fullName>
    </submittedName>
</protein>
<feature type="compositionally biased region" description="Basic residues" evidence="1">
    <location>
        <begin position="185"/>
        <end position="197"/>
    </location>
</feature>
<reference evidence="2" key="2">
    <citation type="submission" date="2011-06" db="UniProtKB">
        <authorList>
            <consortium name="Ensembl"/>
        </authorList>
    </citation>
    <scope>IDENTIFICATION</scope>
</reference>
<dbReference type="SUPFAM" id="SSF48371">
    <property type="entry name" value="ARM repeat"/>
    <property type="match status" value="1"/>
</dbReference>
<dbReference type="InterPro" id="IPR045163">
    <property type="entry name" value="Focadhesin/RST1"/>
</dbReference>
<dbReference type="AlphaFoldDB" id="F6Z9W9"/>
<evidence type="ECO:0000256" key="1">
    <source>
        <dbReference type="SAM" id="MobiDB-lite"/>
    </source>
</evidence>
<dbReference type="InterPro" id="IPR011989">
    <property type="entry name" value="ARM-like"/>
</dbReference>
<dbReference type="HOGENOM" id="CLU_124514_0_0_1"/>
<dbReference type="InterPro" id="IPR016024">
    <property type="entry name" value="ARM-type_fold"/>
</dbReference>
<proteinExistence type="predicted"/>
<dbReference type="Xenbase" id="XB-GENE-6038577">
    <property type="gene designation" value="focad"/>
</dbReference>
<accession>F6Z9W9</accession>
<dbReference type="ExpressionAtlas" id="F6Z9W9">
    <property type="expression patterns" value="baseline and differential"/>
</dbReference>
<dbReference type="Gene3D" id="1.25.10.10">
    <property type="entry name" value="Leucine-rich Repeat Variant"/>
    <property type="match status" value="1"/>
</dbReference>